<proteinExistence type="predicted"/>
<comment type="caution">
    <text evidence="7">The sequence shown here is derived from an EMBL/GenBank/DDBJ whole genome shotgun (WGS) entry which is preliminary data.</text>
</comment>
<keyword evidence="2 5" id="KW-0812">Transmembrane</keyword>
<organism evidence="7 8">
    <name type="scientific">Brucella pecoris</name>
    <dbReference type="NCBI Taxonomy" id="867683"/>
    <lineage>
        <taxon>Bacteria</taxon>
        <taxon>Pseudomonadati</taxon>
        <taxon>Pseudomonadota</taxon>
        <taxon>Alphaproteobacteria</taxon>
        <taxon>Hyphomicrobiales</taxon>
        <taxon>Brucellaceae</taxon>
        <taxon>Brucella/Ochrobactrum group</taxon>
        <taxon>Brucella</taxon>
    </lineage>
</organism>
<keyword evidence="1" id="KW-1003">Cell membrane</keyword>
<evidence type="ECO:0000256" key="5">
    <source>
        <dbReference type="SAM" id="Phobius"/>
    </source>
</evidence>
<dbReference type="InterPro" id="IPR012451">
    <property type="entry name" value="DUF1656"/>
</dbReference>
<evidence type="ECO:0000313" key="8">
    <source>
        <dbReference type="Proteomes" id="UP000313390"/>
    </source>
</evidence>
<evidence type="ECO:0000256" key="1">
    <source>
        <dbReference type="ARBA" id="ARBA00022475"/>
    </source>
</evidence>
<dbReference type="Proteomes" id="UP000313390">
    <property type="component" value="Unassembled WGS sequence"/>
</dbReference>
<gene>
    <name evidence="7" type="ORF">FIB18_24310</name>
    <name evidence="6" type="ORF">GGQ79_004944</name>
</gene>
<evidence type="ECO:0000313" key="6">
    <source>
        <dbReference type="EMBL" id="MBB4096383.1"/>
    </source>
</evidence>
<name>A0A5C5CBH1_9HYPH</name>
<dbReference type="Proteomes" id="UP000553980">
    <property type="component" value="Unassembled WGS sequence"/>
</dbReference>
<dbReference type="EMBL" id="JACIEX010000033">
    <property type="protein sequence ID" value="MBB4096383.1"/>
    <property type="molecule type" value="Genomic_DNA"/>
</dbReference>
<reference evidence="7" key="2">
    <citation type="submission" date="2019-06" db="EMBL/GenBank/DDBJ databases">
        <authorList>
            <person name="Hu M."/>
        </authorList>
    </citation>
    <scope>NUCLEOTIDE SEQUENCE</scope>
    <source>
        <strain evidence="7">08RB2639</strain>
    </source>
</reference>
<evidence type="ECO:0000256" key="3">
    <source>
        <dbReference type="ARBA" id="ARBA00022989"/>
    </source>
</evidence>
<reference evidence="6 9" key="3">
    <citation type="submission" date="2020-08" db="EMBL/GenBank/DDBJ databases">
        <title>Genomic Encyclopedia of Type Strains, Phase IV (KMG-IV): sequencing the most valuable type-strain genomes for metagenomic binning, comparative biology and taxonomic classification.</title>
        <authorList>
            <person name="Goeker M."/>
        </authorList>
    </citation>
    <scope>NUCLEOTIDE SEQUENCE [LARGE SCALE GENOMIC DNA]</scope>
    <source>
        <strain evidence="6 9">DSM 23868</strain>
    </source>
</reference>
<feature type="transmembrane region" description="Helical" evidence="5">
    <location>
        <begin position="12"/>
        <end position="34"/>
    </location>
</feature>
<accession>A0A5C5CBH1</accession>
<keyword evidence="9" id="KW-1185">Reference proteome</keyword>
<sequence>MIPDFNIGGVLLPGLLVLAVAAIVVTIAVVRLLAVAGIFRALAYRPLIEIAVFIIIYALFLQSLTSSGAFS</sequence>
<dbReference type="EMBL" id="VEWK01000035">
    <property type="protein sequence ID" value="TNV08622.1"/>
    <property type="molecule type" value="Genomic_DNA"/>
</dbReference>
<protein>
    <submittedName>
        <fullName evidence="7">DUF1656 domain-containing protein</fullName>
    </submittedName>
    <submittedName>
        <fullName evidence="6">NADH:ubiquinone oxidoreductase subunit 3 (Subunit A)</fullName>
    </submittedName>
</protein>
<reference evidence="7 8" key="1">
    <citation type="journal article" date="2011" name="Int. J. Syst. Evol. Microbiol.">
        <title>Ochrobactrum pecoris sp. nov., isolated from farm animals.</title>
        <authorList>
            <person name="Kampfer P."/>
            <person name="Huber B."/>
            <person name="Busse H.J."/>
            <person name="Scholz H.C."/>
            <person name="Tomaso H."/>
            <person name="Hotzel H."/>
            <person name="Melzer F."/>
        </authorList>
    </citation>
    <scope>NUCLEOTIDE SEQUENCE [LARGE SCALE GENOMIC DNA]</scope>
    <source>
        <strain evidence="7 8">08RB2639</strain>
    </source>
</reference>
<feature type="transmembrane region" description="Helical" evidence="5">
    <location>
        <begin position="46"/>
        <end position="65"/>
    </location>
</feature>
<dbReference type="AlphaFoldDB" id="A0A5C5CBH1"/>
<dbReference type="OrthoDB" id="7021192at2"/>
<evidence type="ECO:0000313" key="7">
    <source>
        <dbReference type="EMBL" id="TNV08622.1"/>
    </source>
</evidence>
<evidence type="ECO:0000256" key="4">
    <source>
        <dbReference type="ARBA" id="ARBA00023136"/>
    </source>
</evidence>
<keyword evidence="3 5" id="KW-1133">Transmembrane helix</keyword>
<keyword evidence="4 5" id="KW-0472">Membrane</keyword>
<evidence type="ECO:0000313" key="9">
    <source>
        <dbReference type="Proteomes" id="UP000553980"/>
    </source>
</evidence>
<dbReference type="RefSeq" id="WP_140023459.1">
    <property type="nucleotide sequence ID" value="NZ_JACIEX010000033.1"/>
</dbReference>
<evidence type="ECO:0000256" key="2">
    <source>
        <dbReference type="ARBA" id="ARBA00022692"/>
    </source>
</evidence>
<dbReference type="Pfam" id="PF07869">
    <property type="entry name" value="DUF1656"/>
    <property type="match status" value="1"/>
</dbReference>